<reference evidence="1 2" key="1">
    <citation type="journal article" date="2015" name="Genome Announc.">
        <title>Expanding the biotechnology potential of lactobacilli through comparative genomics of 213 strains and associated genera.</title>
        <authorList>
            <person name="Sun Z."/>
            <person name="Harris H.M."/>
            <person name="McCann A."/>
            <person name="Guo C."/>
            <person name="Argimon S."/>
            <person name="Zhang W."/>
            <person name="Yang X."/>
            <person name="Jeffery I.B."/>
            <person name="Cooney J.C."/>
            <person name="Kagawa T.F."/>
            <person name="Liu W."/>
            <person name="Song Y."/>
            <person name="Salvetti E."/>
            <person name="Wrobel A."/>
            <person name="Rasinkangas P."/>
            <person name="Parkhill J."/>
            <person name="Rea M.C."/>
            <person name="O'Sullivan O."/>
            <person name="Ritari J."/>
            <person name="Douillard F.P."/>
            <person name="Paul Ross R."/>
            <person name="Yang R."/>
            <person name="Briner A.E."/>
            <person name="Felis G.E."/>
            <person name="de Vos W.M."/>
            <person name="Barrangou R."/>
            <person name="Klaenhammer T.R."/>
            <person name="Caufield P.W."/>
            <person name="Cui Y."/>
            <person name="Zhang H."/>
            <person name="O'Toole P.W."/>
        </authorList>
    </citation>
    <scope>NUCLEOTIDE SEQUENCE [LARGE SCALE GENOMIC DNA]</scope>
    <source>
        <strain evidence="1 2">DSM 22697</strain>
    </source>
</reference>
<proteinExistence type="predicted"/>
<comment type="caution">
    <text evidence="1">The sequence shown here is derived from an EMBL/GenBank/DDBJ whole genome shotgun (WGS) entry which is preliminary data.</text>
</comment>
<keyword evidence="2" id="KW-1185">Reference proteome</keyword>
<dbReference type="EMBL" id="AYZJ01000034">
    <property type="protein sequence ID" value="KRN22226.1"/>
    <property type="molecule type" value="Genomic_DNA"/>
</dbReference>
<sequence>MQHKAPMMRFGFDQFPGRPRRQCRAYRRQIPLKGAYKDAIIDGKAERFTCH</sequence>
<protein>
    <submittedName>
        <fullName evidence="1">Uncharacterized protein</fullName>
    </submittedName>
</protein>
<evidence type="ECO:0000313" key="1">
    <source>
        <dbReference type="EMBL" id="KRN22226.1"/>
    </source>
</evidence>
<evidence type="ECO:0000313" key="2">
    <source>
        <dbReference type="Proteomes" id="UP000050865"/>
    </source>
</evidence>
<name>A0A0R2F0R6_9LACO</name>
<dbReference type="Proteomes" id="UP000050865">
    <property type="component" value="Unassembled WGS sequence"/>
</dbReference>
<gene>
    <name evidence="1" type="ORF">FC75_GL001864</name>
</gene>
<organism evidence="1 2">
    <name type="scientific">Lacticaseibacillus camelliae DSM 22697 = JCM 13995</name>
    <dbReference type="NCBI Taxonomy" id="1423730"/>
    <lineage>
        <taxon>Bacteria</taxon>
        <taxon>Bacillati</taxon>
        <taxon>Bacillota</taxon>
        <taxon>Bacilli</taxon>
        <taxon>Lactobacillales</taxon>
        <taxon>Lactobacillaceae</taxon>
        <taxon>Lacticaseibacillus</taxon>
    </lineage>
</organism>
<dbReference type="PATRIC" id="fig|1423730.4.peg.1940"/>
<dbReference type="AlphaFoldDB" id="A0A0R2F0R6"/>
<accession>A0A0R2F0R6</accession>